<feature type="transmembrane region" description="Helical" evidence="7">
    <location>
        <begin position="12"/>
        <end position="30"/>
    </location>
</feature>
<sequence length="512" mass="58101">MKQFWVKIGKIAFYVLTTLIWMVAMISYRATDWLNKTFGVKIEQIIFTVTSPMKGANTHFFSRAVIFCLPQIIAAAAVAVVLIVLDFRVLSKIEVKLTRPFGRHKMRINLIYVYRLLLIVGAVILLSGAWQYLDRSLGITQYARKANQRTKIYEKYYVDPNRTSISTDGKTKKNVIYIYMESMETTYASQIAGGAQPYANYIPNLTALANENVSFSDGNQLGGFHNTTGTGWTMGSLFAQTSGVPYALPTNGNSMNERKTFASGITSLGDILQKKGYNQEFLCGSDSSFAGRNTYFKDHGKYAIFDLKTAKKRGYIPKDYHVWWGYEDAKLYEYAKIEATALAGKNKPFNLTMLTADTHFPHGYLCQNCYRRYGSQAADAVDCADRQVYDFVNWAKQQSWYPNTVIVIVGDHPRMDNDLVAGISYYDRTVYNCIINGARDTEEPLNLKNRVFTPMDMLPTTLASMGYRIKGNRLGLGANLFSNQKTLAETLGFDQFNKELAKKSTYYMRHFY</sequence>
<dbReference type="SUPFAM" id="SSF53649">
    <property type="entry name" value="Alkaline phosphatase-like"/>
    <property type="match status" value="1"/>
</dbReference>
<gene>
    <name evidence="9" type="ORF">HMP0721_1072</name>
</gene>
<feature type="transmembrane region" description="Helical" evidence="7">
    <location>
        <begin position="64"/>
        <end position="90"/>
    </location>
</feature>
<evidence type="ECO:0000256" key="5">
    <source>
        <dbReference type="ARBA" id="ARBA00022989"/>
    </source>
</evidence>
<dbReference type="Proteomes" id="UP000004754">
    <property type="component" value="Unassembled WGS sequence"/>
</dbReference>
<dbReference type="InterPro" id="IPR000917">
    <property type="entry name" value="Sulfatase_N"/>
</dbReference>
<feature type="transmembrane region" description="Helical" evidence="7">
    <location>
        <begin position="111"/>
        <end position="133"/>
    </location>
</feature>
<comment type="pathway">
    <text evidence="2">Cell wall biogenesis; lipoteichoic acid biosynthesis.</text>
</comment>
<dbReference type="InterPro" id="IPR017850">
    <property type="entry name" value="Alkaline_phosphatase_core_sf"/>
</dbReference>
<keyword evidence="6 7" id="KW-0472">Membrane</keyword>
<dbReference type="RefSeq" id="WP_006598496.1">
    <property type="nucleotide sequence ID" value="NZ_GL622359.1"/>
</dbReference>
<dbReference type="PANTHER" id="PTHR47371">
    <property type="entry name" value="LIPOTEICHOIC ACID SYNTHASE"/>
    <property type="match status" value="1"/>
</dbReference>
<evidence type="ECO:0000313" key="9">
    <source>
        <dbReference type="EMBL" id="EFV01679.1"/>
    </source>
</evidence>
<keyword evidence="5 7" id="KW-1133">Transmembrane helix</keyword>
<keyword evidence="4 7" id="KW-0812">Transmembrane</keyword>
<dbReference type="EC" id="3.1.6.-" evidence="9"/>
<dbReference type="PANTHER" id="PTHR47371:SF3">
    <property type="entry name" value="PHOSPHOGLYCEROL TRANSFERASE I"/>
    <property type="match status" value="1"/>
</dbReference>
<dbReference type="HOGENOM" id="CLU_023986_2_0_9"/>
<evidence type="ECO:0000256" key="4">
    <source>
        <dbReference type="ARBA" id="ARBA00022692"/>
    </source>
</evidence>
<dbReference type="Gene3D" id="3.40.720.10">
    <property type="entry name" value="Alkaline Phosphatase, subunit A"/>
    <property type="match status" value="1"/>
</dbReference>
<proteinExistence type="predicted"/>
<dbReference type="eggNOG" id="COG1368">
    <property type="taxonomic scope" value="Bacteria"/>
</dbReference>
<dbReference type="STRING" id="887929.HMP0721_1072"/>
<organism evidence="9 10">
    <name type="scientific">Pseudoramibacter alactolyticus ATCC 23263</name>
    <dbReference type="NCBI Taxonomy" id="887929"/>
    <lineage>
        <taxon>Bacteria</taxon>
        <taxon>Bacillati</taxon>
        <taxon>Bacillota</taxon>
        <taxon>Clostridia</taxon>
        <taxon>Eubacteriales</taxon>
        <taxon>Eubacteriaceae</taxon>
        <taxon>Pseudoramibacter</taxon>
    </lineage>
</organism>
<feature type="domain" description="Sulfatase N-terminal" evidence="8">
    <location>
        <begin position="173"/>
        <end position="467"/>
    </location>
</feature>
<dbReference type="AlphaFoldDB" id="E6MGD9"/>
<keyword evidence="3" id="KW-1003">Cell membrane</keyword>
<evidence type="ECO:0000259" key="8">
    <source>
        <dbReference type="Pfam" id="PF00884"/>
    </source>
</evidence>
<keyword evidence="10" id="KW-1185">Reference proteome</keyword>
<protein>
    <submittedName>
        <fullName evidence="9">Arylsulfatase</fullName>
        <ecNumber evidence="9">3.1.6.-</ecNumber>
    </submittedName>
</protein>
<comment type="caution">
    <text evidence="9">The sequence shown here is derived from an EMBL/GenBank/DDBJ whole genome shotgun (WGS) entry which is preliminary data.</text>
</comment>
<evidence type="ECO:0000256" key="3">
    <source>
        <dbReference type="ARBA" id="ARBA00022475"/>
    </source>
</evidence>
<evidence type="ECO:0000256" key="1">
    <source>
        <dbReference type="ARBA" id="ARBA00004651"/>
    </source>
</evidence>
<name>E6MGD9_9FIRM</name>
<dbReference type="GO" id="GO:0005886">
    <property type="term" value="C:plasma membrane"/>
    <property type="evidence" value="ECO:0007669"/>
    <property type="project" value="UniProtKB-SubCell"/>
</dbReference>
<evidence type="ECO:0000313" key="10">
    <source>
        <dbReference type="Proteomes" id="UP000004754"/>
    </source>
</evidence>
<dbReference type="Pfam" id="PF00884">
    <property type="entry name" value="Sulfatase"/>
    <property type="match status" value="1"/>
</dbReference>
<keyword evidence="9" id="KW-0378">Hydrolase</keyword>
<evidence type="ECO:0000256" key="2">
    <source>
        <dbReference type="ARBA" id="ARBA00004936"/>
    </source>
</evidence>
<accession>E6MGD9</accession>
<dbReference type="GO" id="GO:0016787">
    <property type="term" value="F:hydrolase activity"/>
    <property type="evidence" value="ECO:0007669"/>
    <property type="project" value="UniProtKB-KW"/>
</dbReference>
<reference evidence="9 10" key="1">
    <citation type="submission" date="2010-12" db="EMBL/GenBank/DDBJ databases">
        <authorList>
            <person name="Muzny D."/>
            <person name="Qin X."/>
            <person name="Deng J."/>
            <person name="Jiang H."/>
            <person name="Liu Y."/>
            <person name="Qu J."/>
            <person name="Song X.-Z."/>
            <person name="Zhang L."/>
            <person name="Thornton R."/>
            <person name="Coyle M."/>
            <person name="Francisco L."/>
            <person name="Jackson L."/>
            <person name="Javaid M."/>
            <person name="Korchina V."/>
            <person name="Kovar C."/>
            <person name="Mata R."/>
            <person name="Mathew T."/>
            <person name="Ngo R."/>
            <person name="Nguyen L."/>
            <person name="Nguyen N."/>
            <person name="Okwuonu G."/>
            <person name="Ongeri F."/>
            <person name="Pham C."/>
            <person name="Simmons D."/>
            <person name="Wilczek-Boney K."/>
            <person name="Hale W."/>
            <person name="Jakkamsetti A."/>
            <person name="Pham P."/>
            <person name="Ruth R."/>
            <person name="San Lucas F."/>
            <person name="Warren J."/>
            <person name="Zhang J."/>
            <person name="Zhao Z."/>
            <person name="Zhou C."/>
            <person name="Zhu D."/>
            <person name="Lee S."/>
            <person name="Bess C."/>
            <person name="Blankenburg K."/>
            <person name="Forbes L."/>
            <person name="Fu Q."/>
            <person name="Gubbala S."/>
            <person name="Hirani K."/>
            <person name="Jayaseelan J.C."/>
            <person name="Lara F."/>
            <person name="Munidasa M."/>
            <person name="Palculict T."/>
            <person name="Patil S."/>
            <person name="Pu L.-L."/>
            <person name="Saada N."/>
            <person name="Tang L."/>
            <person name="Weissenberger G."/>
            <person name="Zhu Y."/>
            <person name="Hemphill L."/>
            <person name="Shang Y."/>
            <person name="Youmans B."/>
            <person name="Ayvaz T."/>
            <person name="Ross M."/>
            <person name="Santibanez J."/>
            <person name="Aqrawi P."/>
            <person name="Gross S."/>
            <person name="Joshi V."/>
            <person name="Fowler G."/>
            <person name="Nazareth L."/>
            <person name="Reid J."/>
            <person name="Worley K."/>
            <person name="Petrosino J."/>
            <person name="Highlander S."/>
            <person name="Gibbs R."/>
        </authorList>
    </citation>
    <scope>NUCLEOTIDE SEQUENCE [LARGE SCALE GENOMIC DNA]</scope>
    <source>
        <strain evidence="9 10">ATCC 23263</strain>
    </source>
</reference>
<dbReference type="CDD" id="cd16015">
    <property type="entry name" value="LTA_synthase"/>
    <property type="match status" value="1"/>
</dbReference>
<comment type="subcellular location">
    <subcellularLocation>
        <location evidence="1">Cell membrane</location>
        <topology evidence="1">Multi-pass membrane protein</topology>
    </subcellularLocation>
</comment>
<dbReference type="EMBL" id="AEQN01000016">
    <property type="protein sequence ID" value="EFV01679.1"/>
    <property type="molecule type" value="Genomic_DNA"/>
</dbReference>
<evidence type="ECO:0000256" key="6">
    <source>
        <dbReference type="ARBA" id="ARBA00023136"/>
    </source>
</evidence>
<evidence type="ECO:0000256" key="7">
    <source>
        <dbReference type="SAM" id="Phobius"/>
    </source>
</evidence>
<dbReference type="InterPro" id="IPR050448">
    <property type="entry name" value="OpgB/LTA_synthase_biosynth"/>
</dbReference>